<feature type="transmembrane region" description="Helical" evidence="10">
    <location>
        <begin position="237"/>
        <end position="258"/>
    </location>
</feature>
<dbReference type="Pfam" id="PF04526">
    <property type="entry name" value="DUF568"/>
    <property type="match status" value="1"/>
</dbReference>
<dbReference type="Pfam" id="PF03188">
    <property type="entry name" value="Cytochrom_B561"/>
    <property type="match status" value="1"/>
</dbReference>
<dbReference type="PROSITE" id="PS50939">
    <property type="entry name" value="CYTOCHROME_B561"/>
    <property type="match status" value="1"/>
</dbReference>
<evidence type="ECO:0000256" key="7">
    <source>
        <dbReference type="ARBA" id="ARBA00023136"/>
    </source>
</evidence>
<feature type="transmembrane region" description="Helical" evidence="10">
    <location>
        <begin position="207"/>
        <end position="225"/>
    </location>
</feature>
<comment type="subcellular location">
    <subcellularLocation>
        <location evidence="1">Membrane</location>
    </subcellularLocation>
</comment>
<accession>A0A6P4BSI3</accession>
<dbReference type="InterPro" id="IPR006593">
    <property type="entry name" value="Cyt_b561/ferric_Rdtase_TM"/>
</dbReference>
<dbReference type="PROSITE" id="PS50836">
    <property type="entry name" value="DOMON"/>
    <property type="match status" value="1"/>
</dbReference>
<evidence type="ECO:0000259" key="13">
    <source>
        <dbReference type="PROSITE" id="PS50939"/>
    </source>
</evidence>
<dbReference type="CDD" id="cd08760">
    <property type="entry name" value="Cyt_b561_FRRS1_like"/>
    <property type="match status" value="1"/>
</dbReference>
<feature type="binding site" description="axial binding residue" evidence="9">
    <location>
        <position position="275"/>
    </location>
    <ligand>
        <name>heme b</name>
        <dbReference type="ChEBI" id="CHEBI:60344"/>
        <label>1</label>
    </ligand>
    <ligandPart>
        <name>Fe</name>
        <dbReference type="ChEBI" id="CHEBI:18248"/>
    </ligandPart>
</feature>
<dbReference type="Proteomes" id="UP001652623">
    <property type="component" value="Chromosome 1"/>
</dbReference>
<feature type="binding site" description="axial binding residue" evidence="9">
    <location>
        <position position="311"/>
    </location>
    <ligand>
        <name>heme b</name>
        <dbReference type="ChEBI" id="CHEBI:60344"/>
        <label>1</label>
    </ligand>
    <ligandPart>
        <name>Fe</name>
        <dbReference type="ChEBI" id="CHEBI:18248"/>
    </ligandPart>
</feature>
<keyword evidence="2 8" id="KW-0813">Transport</keyword>
<evidence type="ECO:0000256" key="6">
    <source>
        <dbReference type="ARBA" id="ARBA00022989"/>
    </source>
</evidence>
<dbReference type="InterPro" id="IPR017214">
    <property type="entry name" value="UCP037471"/>
</dbReference>
<reference evidence="15" key="2">
    <citation type="submission" date="2025-08" db="UniProtKB">
        <authorList>
            <consortium name="RefSeq"/>
        </authorList>
    </citation>
    <scope>IDENTIFICATION</scope>
    <source>
        <tissue evidence="15">Seedling</tissue>
    </source>
</reference>
<evidence type="ECO:0000259" key="12">
    <source>
        <dbReference type="PROSITE" id="PS50836"/>
    </source>
</evidence>
<evidence type="ECO:0000256" key="11">
    <source>
        <dbReference type="SAM" id="SignalP"/>
    </source>
</evidence>
<organism evidence="14 15">
    <name type="scientific">Ziziphus jujuba</name>
    <name type="common">Chinese jujube</name>
    <name type="synonym">Ziziphus sativa</name>
    <dbReference type="NCBI Taxonomy" id="326968"/>
    <lineage>
        <taxon>Eukaryota</taxon>
        <taxon>Viridiplantae</taxon>
        <taxon>Streptophyta</taxon>
        <taxon>Embryophyta</taxon>
        <taxon>Tracheophyta</taxon>
        <taxon>Spermatophyta</taxon>
        <taxon>Magnoliopsida</taxon>
        <taxon>eudicotyledons</taxon>
        <taxon>Gunneridae</taxon>
        <taxon>Pentapetalae</taxon>
        <taxon>rosids</taxon>
        <taxon>fabids</taxon>
        <taxon>Rosales</taxon>
        <taxon>Rhamnaceae</taxon>
        <taxon>Paliureae</taxon>
        <taxon>Ziziphus</taxon>
    </lineage>
</organism>
<dbReference type="InterPro" id="IPR045265">
    <property type="entry name" value="AIR12_DOMON"/>
</dbReference>
<dbReference type="PANTHER" id="PTHR23130">
    <property type="entry name" value="CYTOCHROME B561 AND DOMON DOMAIN-CONTAINING PROTEIN"/>
    <property type="match status" value="1"/>
</dbReference>
<feature type="transmembrane region" description="Helical" evidence="10">
    <location>
        <begin position="342"/>
        <end position="366"/>
    </location>
</feature>
<reference evidence="14" key="1">
    <citation type="submission" date="2025-05" db="UniProtKB">
        <authorList>
            <consortium name="RefSeq"/>
        </authorList>
    </citation>
    <scope>NUCLEOTIDE SEQUENCE [LARGE SCALE GENOMIC DNA]</scope>
</reference>
<gene>
    <name evidence="15" type="primary">LOC107435206</name>
</gene>
<feature type="domain" description="Cytochrome b561" evidence="13">
    <location>
        <begin position="174"/>
        <end position="366"/>
    </location>
</feature>
<feature type="domain" description="DOMON" evidence="12">
    <location>
        <begin position="45"/>
        <end position="160"/>
    </location>
</feature>
<feature type="binding site" description="axial binding residue" evidence="9">
    <location>
        <position position="242"/>
    </location>
    <ligand>
        <name>heme b</name>
        <dbReference type="ChEBI" id="CHEBI:60344"/>
        <label>1</label>
    </ligand>
    <ligandPart>
        <name>Fe</name>
        <dbReference type="ChEBI" id="CHEBI:18248"/>
    </ligandPart>
</feature>
<evidence type="ECO:0000256" key="1">
    <source>
        <dbReference type="ARBA" id="ARBA00004370"/>
    </source>
</evidence>
<feature type="binding site" description="axial binding residue" evidence="9">
    <location>
        <position position="206"/>
    </location>
    <ligand>
        <name>heme b</name>
        <dbReference type="ChEBI" id="CHEBI:60344"/>
        <label>1</label>
    </ligand>
    <ligandPart>
        <name>Fe</name>
        <dbReference type="ChEBI" id="CHEBI:18248"/>
    </ligandPart>
</feature>
<dbReference type="PIRSF" id="PIRSF037471">
    <property type="entry name" value="UCP037471"/>
    <property type="match status" value="1"/>
</dbReference>
<keyword evidence="9" id="KW-0408">Iron</keyword>
<feature type="chain" id="PRO_5045781936" description="Cytochrome b561 and DOMON domain-containing protein" evidence="11">
    <location>
        <begin position="23"/>
        <end position="394"/>
    </location>
</feature>
<keyword evidence="14" id="KW-1185">Reference proteome</keyword>
<evidence type="ECO:0000256" key="2">
    <source>
        <dbReference type="ARBA" id="ARBA00022448"/>
    </source>
</evidence>
<evidence type="ECO:0000313" key="15">
    <source>
        <dbReference type="RefSeq" id="XP_015902252.2"/>
    </source>
</evidence>
<dbReference type="Gene3D" id="1.20.120.1770">
    <property type="match status" value="1"/>
</dbReference>
<keyword evidence="6 10" id="KW-1133">Transmembrane helix</keyword>
<dbReference type="RefSeq" id="XP_015902252.2">
    <property type="nucleotide sequence ID" value="XM_016046766.4"/>
</dbReference>
<evidence type="ECO:0000313" key="14">
    <source>
        <dbReference type="Proteomes" id="UP001652623"/>
    </source>
</evidence>
<dbReference type="GeneID" id="107435206"/>
<keyword evidence="3 10" id="KW-0812">Transmembrane</keyword>
<feature type="transmembrane region" description="Helical" evidence="10">
    <location>
        <begin position="278"/>
        <end position="295"/>
    </location>
</feature>
<evidence type="ECO:0000256" key="10">
    <source>
        <dbReference type="SAM" id="Phobius"/>
    </source>
</evidence>
<dbReference type="SMART" id="SM00665">
    <property type="entry name" value="B561"/>
    <property type="match status" value="1"/>
</dbReference>
<evidence type="ECO:0000256" key="9">
    <source>
        <dbReference type="PIRSR" id="PIRSR037471-1"/>
    </source>
</evidence>
<keyword evidence="5 8" id="KW-0249">Electron transport</keyword>
<name>A0A6P4BSI3_ZIZJJ</name>
<evidence type="ECO:0000256" key="5">
    <source>
        <dbReference type="ARBA" id="ARBA00022982"/>
    </source>
</evidence>
<evidence type="ECO:0000256" key="3">
    <source>
        <dbReference type="ARBA" id="ARBA00022692"/>
    </source>
</evidence>
<dbReference type="PANTHER" id="PTHR23130:SF167">
    <property type="entry name" value="CYTOCHROME B561 AND DOMON DOMAIN-CONTAINING PROTEIN"/>
    <property type="match status" value="1"/>
</dbReference>
<evidence type="ECO:0000256" key="4">
    <source>
        <dbReference type="ARBA" id="ARBA00022729"/>
    </source>
</evidence>
<feature type="transmembrane region" description="Helical" evidence="10">
    <location>
        <begin position="307"/>
        <end position="327"/>
    </location>
</feature>
<keyword evidence="4 11" id="KW-0732">Signal</keyword>
<evidence type="ECO:0000256" key="8">
    <source>
        <dbReference type="PIRNR" id="PIRNR037471"/>
    </source>
</evidence>
<proteinExistence type="predicted"/>
<dbReference type="CDD" id="cd09629">
    <property type="entry name" value="DOMON_CIL1_like"/>
    <property type="match status" value="1"/>
</dbReference>
<keyword evidence="7 8" id="KW-0472">Membrane</keyword>
<protein>
    <recommendedName>
        <fullName evidence="8">Cytochrome b561 and DOMON domain-containing protein</fullName>
    </recommendedName>
</protein>
<feature type="signal peptide" evidence="11">
    <location>
        <begin position="1"/>
        <end position="22"/>
    </location>
</feature>
<sequence>MLKILVALSLIASSSLFSTCYAQTCNSHTFSSNQNFATCNDLPYLNSFLYWNYDQATGKLQMAFRQTGVTSSTWVSWAINPTAAQMPGSQCLVAYPKSDGTPHVYTSPIGNSYSTSLAEGNLTYQVSDLTATYQNSEMVIFATWSLPTTTATINQVWQSGPLSGGNPGQHGSAAANLNSKGTVNLLSGQTQSQAGGNSRTRKRNIHGVLNAVSWGILMPLGAIIARYLKVFKSADPAWFYLHITCQTSAYIIGVAGWATGLKLGSDNGKIQYDAHRNIGITLFCLGTLQVFALLLRPKPDHKYRLYWNIYHHTVGYVVIILSIINIFKGLDILDPEKKWKDSYIGIIIALGAIAVLLEAYTWFIVLKRKRSEGKVQYNGTNGVNGHGARQQQGV</sequence>
<keyword evidence="9" id="KW-0479">Metal-binding</keyword>
<comment type="cofactor">
    <cofactor evidence="8">
        <name>heme b</name>
        <dbReference type="ChEBI" id="CHEBI:60344"/>
    </cofactor>
    <text evidence="8">Binds 2 heme b groups non-covalently.</text>
</comment>
<dbReference type="InterPro" id="IPR005018">
    <property type="entry name" value="DOMON_domain"/>
</dbReference>